<proteinExistence type="predicted"/>
<gene>
    <name evidence="1" type="ORF">LTRI10_LOCUS8632</name>
</gene>
<reference evidence="1 2" key="1">
    <citation type="submission" date="2024-04" db="EMBL/GenBank/DDBJ databases">
        <authorList>
            <person name="Fracassetti M."/>
        </authorList>
    </citation>
    <scope>NUCLEOTIDE SEQUENCE [LARGE SCALE GENOMIC DNA]</scope>
</reference>
<organism evidence="1 2">
    <name type="scientific">Linum trigynum</name>
    <dbReference type="NCBI Taxonomy" id="586398"/>
    <lineage>
        <taxon>Eukaryota</taxon>
        <taxon>Viridiplantae</taxon>
        <taxon>Streptophyta</taxon>
        <taxon>Embryophyta</taxon>
        <taxon>Tracheophyta</taxon>
        <taxon>Spermatophyta</taxon>
        <taxon>Magnoliopsida</taxon>
        <taxon>eudicotyledons</taxon>
        <taxon>Gunneridae</taxon>
        <taxon>Pentapetalae</taxon>
        <taxon>rosids</taxon>
        <taxon>fabids</taxon>
        <taxon>Malpighiales</taxon>
        <taxon>Linaceae</taxon>
        <taxon>Linum</taxon>
    </lineage>
</organism>
<accession>A0AAV2CZG7</accession>
<evidence type="ECO:0000313" key="2">
    <source>
        <dbReference type="Proteomes" id="UP001497516"/>
    </source>
</evidence>
<name>A0AAV2CZG7_9ROSI</name>
<dbReference type="AlphaFoldDB" id="A0AAV2CZG7"/>
<keyword evidence="2" id="KW-1185">Reference proteome</keyword>
<protein>
    <submittedName>
        <fullName evidence="1">Uncharacterized protein</fullName>
    </submittedName>
</protein>
<dbReference type="Proteomes" id="UP001497516">
    <property type="component" value="Chromosome 10"/>
</dbReference>
<dbReference type="EMBL" id="OZ034814">
    <property type="protein sequence ID" value="CAL1361247.1"/>
    <property type="molecule type" value="Genomic_DNA"/>
</dbReference>
<sequence length="78" mass="8780">MIWKRAINTGEILPLCAWLGREGYEDDVVAVGGIGWTTGKGRKRQQTMRWWQPGTASGQWDVVVVVEVRIPVHAPLHD</sequence>
<evidence type="ECO:0000313" key="1">
    <source>
        <dbReference type="EMBL" id="CAL1361247.1"/>
    </source>
</evidence>